<evidence type="ECO:0000313" key="3">
    <source>
        <dbReference type="Proteomes" id="UP000825002"/>
    </source>
</evidence>
<accession>A0ABQ7SBV9</accession>
<dbReference type="Proteomes" id="UP000825002">
    <property type="component" value="Unassembled WGS sequence"/>
</dbReference>
<feature type="compositionally biased region" description="Polar residues" evidence="1">
    <location>
        <begin position="552"/>
        <end position="567"/>
    </location>
</feature>
<gene>
    <name evidence="2" type="ORF">GZH46_00582</name>
</gene>
<reference evidence="2 3" key="1">
    <citation type="submission" date="2020-10" db="EMBL/GenBank/DDBJ databases">
        <authorList>
            <person name="Klimov P.B."/>
            <person name="Dyachkov S.M."/>
            <person name="Chetverikov P.E."/>
        </authorList>
    </citation>
    <scope>NUCLEOTIDE SEQUENCE [LARGE SCALE GENOMIC DNA]</scope>
    <source>
        <strain evidence="2">BMOC 18-1129-001#AD2665</strain>
        <tissue evidence="2">Entire mites</tissue>
    </source>
</reference>
<feature type="region of interest" description="Disordered" evidence="1">
    <location>
        <begin position="552"/>
        <end position="588"/>
    </location>
</feature>
<protein>
    <submittedName>
        <fullName evidence="2">Uncharacterized protein</fullName>
    </submittedName>
</protein>
<dbReference type="EMBL" id="JAIFTH010000064">
    <property type="protein sequence ID" value="KAG9510861.1"/>
    <property type="molecule type" value="Genomic_DNA"/>
</dbReference>
<feature type="compositionally biased region" description="Low complexity" evidence="1">
    <location>
        <begin position="574"/>
        <end position="584"/>
    </location>
</feature>
<organism evidence="2 3">
    <name type="scientific">Fragariocoptes setiger</name>
    <dbReference type="NCBI Taxonomy" id="1670756"/>
    <lineage>
        <taxon>Eukaryota</taxon>
        <taxon>Metazoa</taxon>
        <taxon>Ecdysozoa</taxon>
        <taxon>Arthropoda</taxon>
        <taxon>Chelicerata</taxon>
        <taxon>Arachnida</taxon>
        <taxon>Acari</taxon>
        <taxon>Acariformes</taxon>
        <taxon>Trombidiformes</taxon>
        <taxon>Prostigmata</taxon>
        <taxon>Eupodina</taxon>
        <taxon>Eriophyoidea</taxon>
        <taxon>Phytoptidae</taxon>
        <taxon>Fragariocoptes</taxon>
    </lineage>
</organism>
<name>A0ABQ7SBV9_9ACAR</name>
<proteinExistence type="predicted"/>
<keyword evidence="3" id="KW-1185">Reference proteome</keyword>
<comment type="caution">
    <text evidence="2">The sequence shown here is derived from an EMBL/GenBank/DDBJ whole genome shotgun (WGS) entry which is preliminary data.</text>
</comment>
<feature type="compositionally biased region" description="Polar residues" evidence="1">
    <location>
        <begin position="639"/>
        <end position="653"/>
    </location>
</feature>
<feature type="compositionally biased region" description="Polar residues" evidence="1">
    <location>
        <begin position="661"/>
        <end position="671"/>
    </location>
</feature>
<evidence type="ECO:0000313" key="2">
    <source>
        <dbReference type="EMBL" id="KAG9510861.1"/>
    </source>
</evidence>
<feature type="region of interest" description="Disordered" evidence="1">
    <location>
        <begin position="636"/>
        <end position="671"/>
    </location>
</feature>
<evidence type="ECO:0000256" key="1">
    <source>
        <dbReference type="SAM" id="MobiDB-lite"/>
    </source>
</evidence>
<sequence>MSATLQVLNVSLNHTILGEFNCPPLLYTNQSVLNNNSNGSNGHPVIASELSSETHAKLNAIHGIWHVIDALNQSANQTSNVSCPPELGRADKYCCGYGNIRYCCIPPPTQGDGNVIGNARIDDTMVGSRQLTVGDGIDDLDNLMLVQTNPTTTDNNDAVSWSQVITSALDSVFTSVSTTNTTVTNGTSLDSNQSGTNDHRNIDHKRRLGTATLSSESQQMNDDELSSFIYVRPRTLMRLSMMITLSSCYVCRRYMKRRLSCIIPINQQRINDHYCDRSGGSQHCESNYECDQYNSMFEIPHQFTNRSWQAMLRRYRSTHMVADTTCHTSQSLTISQLDPHSLNTIEHAIGSDSGTATANSDANDECMRLSSESARQCDNQLLQANAEPRSSPHTVMPVHVSGGANNDNSTTARLHVDNNHRVSENMLNSSTDLPIYSRHNGVNVSPASPLSPTTINGMANLDSSTMHGHSFPGIVNDCPRNMSESHRQQDGELKRLPHTTTRTTFITSPPYARLLSAYDLLRMSKSSETPIIIATSPASANNVLRRLEQIANDSQPRQQQLSSTPQIRHTELASTMPSTSGSSSELDDPSFCLLTPSSLAISPIMTTVAVTSEANSSLFSEPPPPYTIGENVISCDPGTPNNQSATRSIQSPPMQLEDSGCASSCDDQVTD</sequence>